<comment type="caution">
    <text evidence="2">The sequence shown here is derived from an EMBL/GenBank/DDBJ whole genome shotgun (WGS) entry which is preliminary data.</text>
</comment>
<organism evidence="2 3">
    <name type="scientific">Legionella oakridgensis</name>
    <dbReference type="NCBI Taxonomy" id="29423"/>
    <lineage>
        <taxon>Bacteria</taxon>
        <taxon>Pseudomonadati</taxon>
        <taxon>Pseudomonadota</taxon>
        <taxon>Gammaproteobacteria</taxon>
        <taxon>Legionellales</taxon>
        <taxon>Legionellaceae</taxon>
        <taxon>Legionella</taxon>
    </lineage>
</organism>
<dbReference type="Proteomes" id="UP000054858">
    <property type="component" value="Unassembled WGS sequence"/>
</dbReference>
<reference evidence="2 3" key="1">
    <citation type="submission" date="2015-11" db="EMBL/GenBank/DDBJ databases">
        <title>Genomic analysis of 38 Legionella species identifies large and diverse effector repertoires.</title>
        <authorList>
            <person name="Burstein D."/>
            <person name="Amaro F."/>
            <person name="Zusman T."/>
            <person name="Lifshitz Z."/>
            <person name="Cohen O."/>
            <person name="Gilbert J.A."/>
            <person name="Pupko T."/>
            <person name="Shuman H.A."/>
            <person name="Segal G."/>
        </authorList>
    </citation>
    <scope>NUCLEOTIDE SEQUENCE [LARGE SCALE GENOMIC DNA]</scope>
    <source>
        <strain evidence="2 3">Oak Ridge-10</strain>
    </source>
</reference>
<feature type="signal peptide" evidence="1">
    <location>
        <begin position="1"/>
        <end position="21"/>
    </location>
</feature>
<evidence type="ECO:0000256" key="1">
    <source>
        <dbReference type="SAM" id="SignalP"/>
    </source>
</evidence>
<keyword evidence="1" id="KW-0732">Signal</keyword>
<dbReference type="PATRIC" id="fig|29423.5.peg.1958"/>
<protein>
    <submittedName>
        <fullName evidence="2">IcmL-like protein</fullName>
    </submittedName>
</protein>
<accession>A0A0W0X0S3</accession>
<dbReference type="EMBL" id="LNYP01000029">
    <property type="protein sequence ID" value="KTD38192.1"/>
    <property type="molecule type" value="Genomic_DNA"/>
</dbReference>
<evidence type="ECO:0000313" key="2">
    <source>
        <dbReference type="EMBL" id="KTD38192.1"/>
    </source>
</evidence>
<dbReference type="AlphaFoldDB" id="A0A0W0X0S3"/>
<name>A0A0W0X0S3_9GAMM</name>
<dbReference type="RefSeq" id="WP_025384715.1">
    <property type="nucleotide sequence ID" value="NZ_LCUA01000003.1"/>
</dbReference>
<evidence type="ECO:0000313" key="3">
    <source>
        <dbReference type="Proteomes" id="UP000054858"/>
    </source>
</evidence>
<proteinExistence type="predicted"/>
<dbReference type="InterPro" id="IPR021055">
    <property type="entry name" value="T4BSS_IcmL/DotI"/>
</dbReference>
<sequence length="177" mass="19756">MSYPRILLICIALLLPLQMHAAPDNTQLAVWVNEAIIATYTYNYQNYLDRQKEIAKYFTANGWIAYSKALNDSKLPDAVQKNSYFVSAVATMPPQVKSIRDNYWEASMPLLVVYKNPQYQQKQTLGVTINFTIVPSGQGVRGLAITSLQSKIIEPPCKCAATVENNHSNTPTGKSPQ</sequence>
<feature type="chain" id="PRO_5006916015" evidence="1">
    <location>
        <begin position="22"/>
        <end position="177"/>
    </location>
</feature>
<dbReference type="Pfam" id="PF11393">
    <property type="entry name" value="T4BSS_DotI_IcmL"/>
    <property type="match status" value="1"/>
</dbReference>
<dbReference type="CDD" id="cd16385">
    <property type="entry name" value="IcmL"/>
    <property type="match status" value="1"/>
</dbReference>
<gene>
    <name evidence="2" type="ORF">Loak_1868</name>
</gene>